<evidence type="ECO:0000313" key="4">
    <source>
        <dbReference type="Proteomes" id="UP000199662"/>
    </source>
</evidence>
<keyword evidence="1" id="KW-1133">Transmembrane helix</keyword>
<keyword evidence="3" id="KW-0808">Transferase</keyword>
<dbReference type="SUPFAM" id="SSF53756">
    <property type="entry name" value="UDP-Glycosyltransferase/glycogen phosphorylase"/>
    <property type="match status" value="1"/>
</dbReference>
<evidence type="ECO:0000259" key="2">
    <source>
        <dbReference type="Pfam" id="PF04230"/>
    </source>
</evidence>
<dbReference type="NCBIfam" id="TIGR03609">
    <property type="entry name" value="S_layer_CsaB"/>
    <property type="match status" value="1"/>
</dbReference>
<keyword evidence="4" id="KW-1185">Reference proteome</keyword>
<gene>
    <name evidence="3" type="ORF">SAMN05660742_12112</name>
</gene>
<dbReference type="EMBL" id="FNZK01000021">
    <property type="protein sequence ID" value="SEJ87381.1"/>
    <property type="molecule type" value="Genomic_DNA"/>
</dbReference>
<keyword evidence="1" id="KW-0812">Transmembrane</keyword>
<name>A0A1H7CCG1_9FIRM</name>
<keyword evidence="1" id="KW-0472">Membrane</keyword>
<evidence type="ECO:0000256" key="1">
    <source>
        <dbReference type="SAM" id="Phobius"/>
    </source>
</evidence>
<dbReference type="PANTHER" id="PTHR36836:SF1">
    <property type="entry name" value="COLANIC ACID BIOSYNTHESIS PROTEIN WCAK"/>
    <property type="match status" value="1"/>
</dbReference>
<dbReference type="InterPro" id="IPR019896">
    <property type="entry name" value="Polysacch_pyruvyl_Trfase_CsaB"/>
</dbReference>
<evidence type="ECO:0000313" key="3">
    <source>
        <dbReference type="EMBL" id="SEJ87381.1"/>
    </source>
</evidence>
<protein>
    <submittedName>
        <fullName evidence="3">Polysaccharide pyruvyl transferase CsaB</fullName>
    </submittedName>
</protein>
<dbReference type="AlphaFoldDB" id="A0A1H7CCG1"/>
<dbReference type="InterPro" id="IPR007345">
    <property type="entry name" value="Polysacch_pyruvyl_Trfase"/>
</dbReference>
<proteinExistence type="predicted"/>
<sequence>MSNIVISGYYGSKNAGDEAMLAAMIEVLSDIDPKIRITVISANPSDTQKRHGVASVSWLNLFDIAKAMMRADLLLSGGGSLLQNVTSGRSLYYYMGILFLAKCLGTPVMLYAQGIGPIYGAFARRMMQFVGNMANLITVRDSGSLGELERLHIHKPPIHVTADPVLAIHPVDKEMGRAVLKSYGASGAKPLVGISVREWRCWTHYKDIIAQAADQIVEEFDARVVFLPMQYPEDVAAAETIALRTKEKSIVLNDEYTTSELLSIVGNLDLLIGIRLHALIFAGVMGVPMIGMSYDPKIDRFLQSIGEDVVGDLENVTVDTLMIRVRKKWNDKAIFRKMNAQLLSGLRDAASKNAELAMELIGNNKAVKRFREMKNE</sequence>
<dbReference type="Pfam" id="PF04230">
    <property type="entry name" value="PS_pyruv_trans"/>
    <property type="match status" value="1"/>
</dbReference>
<accession>A0A1H7CCG1</accession>
<dbReference type="PANTHER" id="PTHR36836">
    <property type="entry name" value="COLANIC ACID BIOSYNTHESIS PROTEIN WCAK"/>
    <property type="match status" value="1"/>
</dbReference>
<feature type="domain" description="Polysaccharide pyruvyl transferase" evidence="2">
    <location>
        <begin position="14"/>
        <end position="296"/>
    </location>
</feature>
<dbReference type="RefSeq" id="WP_091834500.1">
    <property type="nucleotide sequence ID" value="NZ_FNZK01000021.1"/>
</dbReference>
<reference evidence="3 4" key="1">
    <citation type="submission" date="2016-10" db="EMBL/GenBank/DDBJ databases">
        <authorList>
            <person name="de Groot N.N."/>
        </authorList>
    </citation>
    <scope>NUCLEOTIDE SEQUENCE [LARGE SCALE GENOMIC DNA]</scope>
    <source>
        <strain evidence="3 4">DSM 2179</strain>
    </source>
</reference>
<organism evidence="3 4">
    <name type="scientific">Propionispira arboris</name>
    <dbReference type="NCBI Taxonomy" id="84035"/>
    <lineage>
        <taxon>Bacteria</taxon>
        <taxon>Bacillati</taxon>
        <taxon>Bacillota</taxon>
        <taxon>Negativicutes</taxon>
        <taxon>Selenomonadales</taxon>
        <taxon>Selenomonadaceae</taxon>
        <taxon>Propionispira</taxon>
    </lineage>
</organism>
<dbReference type="Proteomes" id="UP000199662">
    <property type="component" value="Unassembled WGS sequence"/>
</dbReference>
<dbReference type="STRING" id="84035.SAMN05660742_12112"/>
<dbReference type="GO" id="GO:0016740">
    <property type="term" value="F:transferase activity"/>
    <property type="evidence" value="ECO:0007669"/>
    <property type="project" value="UniProtKB-KW"/>
</dbReference>
<dbReference type="Gene3D" id="3.40.50.2000">
    <property type="entry name" value="Glycogen Phosphorylase B"/>
    <property type="match status" value="1"/>
</dbReference>
<feature type="transmembrane region" description="Helical" evidence="1">
    <location>
        <begin position="91"/>
        <end position="112"/>
    </location>
</feature>